<keyword evidence="8" id="KW-1185">Reference proteome</keyword>
<keyword evidence="4" id="KW-0067">ATP-binding</keyword>
<dbReference type="InterPro" id="IPR025184">
    <property type="entry name" value="AadA_C"/>
</dbReference>
<dbReference type="PATRIC" id="fig|1473.5.peg.804"/>
<accession>A0A0L0QLK3</accession>
<reference evidence="8" key="1">
    <citation type="submission" date="2015-07" db="EMBL/GenBank/DDBJ databases">
        <title>Fjat-10053 dsm26.</title>
        <authorList>
            <person name="Liu B."/>
            <person name="Wang J."/>
            <person name="Zhu Y."/>
            <person name="Liu G."/>
            <person name="Chen Q."/>
            <person name="Chen Z."/>
            <person name="Lan J."/>
            <person name="Che J."/>
            <person name="Ge C."/>
            <person name="Shi H."/>
            <person name="Pan Z."/>
            <person name="Liu X."/>
        </authorList>
    </citation>
    <scope>NUCLEOTIDE SEQUENCE [LARGE SCALE GENOMIC DNA]</scope>
    <source>
        <strain evidence="8">DSM 26</strain>
    </source>
</reference>
<dbReference type="AlphaFoldDB" id="A0A0L0QLK3"/>
<dbReference type="SUPFAM" id="SSF81301">
    <property type="entry name" value="Nucleotidyltransferase"/>
    <property type="match status" value="1"/>
</dbReference>
<dbReference type="Gene3D" id="3.30.460.10">
    <property type="entry name" value="Beta Polymerase, domain 2"/>
    <property type="match status" value="1"/>
</dbReference>
<comment type="catalytic activity">
    <reaction evidence="3 4">
        <text>spectinomycin + ATP = 9-O-adenylylspectinomycin + diphosphate</text>
        <dbReference type="Rhea" id="RHEA:63228"/>
        <dbReference type="ChEBI" id="CHEBI:30616"/>
        <dbReference type="ChEBI" id="CHEBI:33019"/>
        <dbReference type="ChEBI" id="CHEBI:146260"/>
        <dbReference type="ChEBI" id="CHEBI:146261"/>
    </reaction>
</comment>
<dbReference type="Proteomes" id="UP000036780">
    <property type="component" value="Unassembled WGS sequence"/>
</dbReference>
<gene>
    <name evidence="7" type="ORF">AFK71_11355</name>
</gene>
<evidence type="ECO:0000313" key="8">
    <source>
        <dbReference type="Proteomes" id="UP000036780"/>
    </source>
</evidence>
<sequence length="261" mass="29268">MGKLINEEIPKEAVQALKITMELQGQTVIGVYMFGSAVIGGLRINSDVDILVVVNHRLSEEMRRKLTERLMLISGKVGNTKSVRPLEVTVINHSDVVPWRYPPRNEFLYGEWLRSEFEAGQIPEPTCNPDLAIVLAKTRKNSVSLYGPDASDILDPVPKTDIRRAIKDSLPDLIEGMKGDERNVILTMARMWQTVADGEISPKDVAADWAIPRLPQEYANLLDLARKGYLGEYADNWEGLESEVRALVNYMKNSIASYVSI</sequence>
<dbReference type="GO" id="GO:0005524">
    <property type="term" value="F:ATP binding"/>
    <property type="evidence" value="ECO:0007669"/>
    <property type="project" value="UniProtKB-KW"/>
</dbReference>
<comment type="caution">
    <text evidence="7">The sequence shown here is derived from an EMBL/GenBank/DDBJ whole genome shotgun (WGS) entry which is preliminary data.</text>
</comment>
<dbReference type="EMBL" id="LGTO01000007">
    <property type="protein sequence ID" value="KNE19138.1"/>
    <property type="molecule type" value="Genomic_DNA"/>
</dbReference>
<dbReference type="Pfam" id="PF01909">
    <property type="entry name" value="NTP_transf_2"/>
    <property type="match status" value="1"/>
</dbReference>
<dbReference type="NCBIfam" id="NF010309">
    <property type="entry name" value="PRK13746.1"/>
    <property type="match status" value="1"/>
</dbReference>
<dbReference type="InterPro" id="IPR024172">
    <property type="entry name" value="AadA/Aad9"/>
</dbReference>
<evidence type="ECO:0000256" key="3">
    <source>
        <dbReference type="ARBA" id="ARBA00047831"/>
    </source>
</evidence>
<evidence type="ECO:0000256" key="1">
    <source>
        <dbReference type="ARBA" id="ARBA00022679"/>
    </source>
</evidence>
<dbReference type="GO" id="GO:0070566">
    <property type="term" value="F:adenylyltransferase activity"/>
    <property type="evidence" value="ECO:0007669"/>
    <property type="project" value="InterPro"/>
</dbReference>
<keyword evidence="2 4" id="KW-0046">Antibiotic resistance</keyword>
<feature type="domain" description="Adenylyltransferase AadA C-terminal" evidence="6">
    <location>
        <begin position="153"/>
        <end position="253"/>
    </location>
</feature>
<dbReference type="NCBIfam" id="NF012212">
    <property type="entry name" value="ANT_9"/>
    <property type="match status" value="1"/>
</dbReference>
<feature type="domain" description="Polymerase nucleotidyl transferase" evidence="5">
    <location>
        <begin position="18"/>
        <end position="96"/>
    </location>
</feature>
<dbReference type="GO" id="GO:0046677">
    <property type="term" value="P:response to antibiotic"/>
    <property type="evidence" value="ECO:0007669"/>
    <property type="project" value="UniProtKB-KW"/>
</dbReference>
<evidence type="ECO:0000259" key="6">
    <source>
        <dbReference type="Pfam" id="PF13427"/>
    </source>
</evidence>
<protein>
    <recommendedName>
        <fullName evidence="4">Spectinomycin 9-adenylyltransferase</fullName>
    </recommendedName>
</protein>
<name>A0A0L0QLK3_VIRPA</name>
<evidence type="ECO:0000313" key="7">
    <source>
        <dbReference type="EMBL" id="KNE19138.1"/>
    </source>
</evidence>
<dbReference type="CDD" id="cd05403">
    <property type="entry name" value="NT_KNTase_like"/>
    <property type="match status" value="1"/>
</dbReference>
<keyword evidence="1 4" id="KW-0808">Transferase</keyword>
<evidence type="ECO:0000259" key="5">
    <source>
        <dbReference type="Pfam" id="PF01909"/>
    </source>
</evidence>
<dbReference type="GeneID" id="66872172"/>
<dbReference type="PIRSF" id="PIRSF000819">
    <property type="entry name" value="Streptomycin_3-adenylyltransf"/>
    <property type="match status" value="1"/>
</dbReference>
<dbReference type="OrthoDB" id="5643411at2"/>
<keyword evidence="4" id="KW-0547">Nucleotide-binding</keyword>
<evidence type="ECO:0000256" key="4">
    <source>
        <dbReference type="PIRNR" id="PIRNR000819"/>
    </source>
</evidence>
<dbReference type="Pfam" id="PF13427">
    <property type="entry name" value="AadA_C"/>
    <property type="match status" value="1"/>
</dbReference>
<proteinExistence type="predicted"/>
<organism evidence="7 8">
    <name type="scientific">Virgibacillus pantothenticus</name>
    <dbReference type="NCBI Taxonomy" id="1473"/>
    <lineage>
        <taxon>Bacteria</taxon>
        <taxon>Bacillati</taxon>
        <taxon>Bacillota</taxon>
        <taxon>Bacilli</taxon>
        <taxon>Bacillales</taxon>
        <taxon>Bacillaceae</taxon>
        <taxon>Virgibacillus</taxon>
    </lineage>
</organism>
<keyword evidence="4 7" id="KW-0548">Nucleotidyltransferase</keyword>
<evidence type="ECO:0000256" key="2">
    <source>
        <dbReference type="ARBA" id="ARBA00023251"/>
    </source>
</evidence>
<dbReference type="RefSeq" id="WP_050351645.1">
    <property type="nucleotide sequence ID" value="NZ_BOSN01000006.1"/>
</dbReference>
<dbReference type="InterPro" id="IPR043519">
    <property type="entry name" value="NT_sf"/>
</dbReference>
<dbReference type="InterPro" id="IPR002934">
    <property type="entry name" value="Polymerase_NTP_transf_dom"/>
</dbReference>